<evidence type="ECO:0000256" key="2">
    <source>
        <dbReference type="ARBA" id="ARBA00022676"/>
    </source>
</evidence>
<evidence type="ECO:0000256" key="1">
    <source>
        <dbReference type="ARBA" id="ARBA00005664"/>
    </source>
</evidence>
<dbReference type="EMBL" id="CAXAMN010007624">
    <property type="protein sequence ID" value="CAK9022190.1"/>
    <property type="molecule type" value="Genomic_DNA"/>
</dbReference>
<dbReference type="PANTHER" id="PTHR31306">
    <property type="entry name" value="ALPHA-1,6-MANNOSYLTRANSFERASE MNN11-RELATED"/>
    <property type="match status" value="1"/>
</dbReference>
<protein>
    <recommendedName>
        <fullName evidence="5">RRM domain-containing protein</fullName>
    </recommendedName>
</protein>
<dbReference type="Pfam" id="PF05637">
    <property type="entry name" value="Glyco_transf_34"/>
    <property type="match status" value="1"/>
</dbReference>
<comment type="caution">
    <text evidence="6">The sequence shown here is derived from an EMBL/GenBank/DDBJ whole genome shotgun (WGS) entry which is preliminary data.</text>
</comment>
<organism evidence="6 7">
    <name type="scientific">Durusdinium trenchii</name>
    <dbReference type="NCBI Taxonomy" id="1381693"/>
    <lineage>
        <taxon>Eukaryota</taxon>
        <taxon>Sar</taxon>
        <taxon>Alveolata</taxon>
        <taxon>Dinophyceae</taxon>
        <taxon>Suessiales</taxon>
        <taxon>Symbiodiniaceae</taxon>
        <taxon>Durusdinium</taxon>
    </lineage>
</organism>
<proteinExistence type="inferred from homology"/>
<name>A0ABP0K721_9DINO</name>
<keyword evidence="2" id="KW-0328">Glycosyltransferase</keyword>
<dbReference type="Gene3D" id="3.30.70.330">
    <property type="match status" value="1"/>
</dbReference>
<dbReference type="SUPFAM" id="SSF54928">
    <property type="entry name" value="RNA-binding domain, RBD"/>
    <property type="match status" value="1"/>
</dbReference>
<evidence type="ECO:0000256" key="4">
    <source>
        <dbReference type="PROSITE-ProRule" id="PRU00176"/>
    </source>
</evidence>
<evidence type="ECO:0000259" key="5">
    <source>
        <dbReference type="PROSITE" id="PS50102"/>
    </source>
</evidence>
<dbReference type="InterPro" id="IPR012677">
    <property type="entry name" value="Nucleotide-bd_a/b_plait_sf"/>
</dbReference>
<dbReference type="CDD" id="cd00590">
    <property type="entry name" value="RRM_SF"/>
    <property type="match status" value="1"/>
</dbReference>
<evidence type="ECO:0000256" key="3">
    <source>
        <dbReference type="ARBA" id="ARBA00022679"/>
    </source>
</evidence>
<sequence length="298" mass="32826">MQSNNAAQAPRVFVSALPAALAQNLPLLHTIFTTFGEVEDVWARVVNRTRSVHESWGFVRFKLPEGAARAVSFEDWEGLLKDSGLSETSLNVATCAAESEEEVVSEATVIKALEREDAATFDFESFRGRFSKDLARPVLRRDAEVIFRVLQQHRPDTTLQAQLQAAKDAAELPGGKGLLLLTAYSRNYAPGKVCETANRTYAERHGYDFECDVLPADEMLDAIAPRDAHTWYKVLMLRRAIAAGKHGFVVWIDADALVVDQEKPLEAFIAQATNASASWVWGLKQMCVAINGSCKVAG</sequence>
<dbReference type="InterPro" id="IPR000504">
    <property type="entry name" value="RRM_dom"/>
</dbReference>
<gene>
    <name evidence="6" type="ORF">CCMP2556_LOCUS14723</name>
</gene>
<dbReference type="InterPro" id="IPR008630">
    <property type="entry name" value="Glyco_trans_34"/>
</dbReference>
<feature type="domain" description="RRM" evidence="5">
    <location>
        <begin position="10"/>
        <end position="97"/>
    </location>
</feature>
<dbReference type="PANTHER" id="PTHR31306:SF4">
    <property type="entry name" value="ALPHA-1,2-GALACTOSYLTRANSFERASE"/>
    <property type="match status" value="1"/>
</dbReference>
<dbReference type="InterPro" id="IPR029044">
    <property type="entry name" value="Nucleotide-diphossugar_trans"/>
</dbReference>
<evidence type="ECO:0000313" key="6">
    <source>
        <dbReference type="EMBL" id="CAK9022190.1"/>
    </source>
</evidence>
<comment type="similarity">
    <text evidence="1">Belongs to the glycosyltransferase 34 family.</text>
</comment>
<dbReference type="PROSITE" id="PS50102">
    <property type="entry name" value="RRM"/>
    <property type="match status" value="1"/>
</dbReference>
<dbReference type="Gene3D" id="3.90.550.10">
    <property type="entry name" value="Spore Coat Polysaccharide Biosynthesis Protein SpsA, Chain A"/>
    <property type="match status" value="1"/>
</dbReference>
<dbReference type="Proteomes" id="UP001642484">
    <property type="component" value="Unassembled WGS sequence"/>
</dbReference>
<evidence type="ECO:0000313" key="7">
    <source>
        <dbReference type="Proteomes" id="UP001642484"/>
    </source>
</evidence>
<accession>A0ABP0K721</accession>
<keyword evidence="4" id="KW-0694">RNA-binding</keyword>
<dbReference type="InterPro" id="IPR035979">
    <property type="entry name" value="RBD_domain_sf"/>
</dbReference>
<keyword evidence="3" id="KW-0808">Transferase</keyword>
<keyword evidence="7" id="KW-1185">Reference proteome</keyword>
<reference evidence="6 7" key="1">
    <citation type="submission" date="2024-02" db="EMBL/GenBank/DDBJ databases">
        <authorList>
            <person name="Chen Y."/>
            <person name="Shah S."/>
            <person name="Dougan E. K."/>
            <person name="Thang M."/>
            <person name="Chan C."/>
        </authorList>
    </citation>
    <scope>NUCLEOTIDE SEQUENCE [LARGE SCALE GENOMIC DNA]</scope>
</reference>